<protein>
    <submittedName>
        <fullName evidence="1">Uncharacterized protein</fullName>
    </submittedName>
</protein>
<gene>
    <name evidence="1" type="ORF">PENTCL1PPCAC_20165</name>
</gene>
<sequence>MSDFLWASEAPTAQWMREVDPYARWSNAEELQPGNNMSVILVLSRPIITTEEYNQYVVCQDKTGREIPITFMGFPLLPQLSRNSVLELTGATATKNMLFEQMFGHTLLLELRSSGTVTIIEGSPITAHARPSPVTSIEDLNNTSNGVLGPIFIKTVGSPSLNMFNKTVSIVTIEDVRGNNSSIEVKPHLAELFIPLAKTNKKIILYGLNAKKFSKKLFLNTNFSSYFEFDENTTVKQGEGPSYQTMKLSDITKADVGAFVELFGMIMTRPHRNMVSVTDGSKSKDTRTLMMDVLTSSIITNVGKYDTVRVIGRLKIEGGRLTLVDAYIYAEEQGVVSSINSTDFPNLAFVYV</sequence>
<dbReference type="EMBL" id="BTSX01000005">
    <property type="protein sequence ID" value="GMS97990.1"/>
    <property type="molecule type" value="Genomic_DNA"/>
</dbReference>
<comment type="caution">
    <text evidence="1">The sequence shown here is derived from an EMBL/GenBank/DDBJ whole genome shotgun (WGS) entry which is preliminary data.</text>
</comment>
<dbReference type="Proteomes" id="UP001432027">
    <property type="component" value="Unassembled WGS sequence"/>
</dbReference>
<proteinExistence type="predicted"/>
<keyword evidence="2" id="KW-1185">Reference proteome</keyword>
<evidence type="ECO:0000313" key="2">
    <source>
        <dbReference type="Proteomes" id="UP001432027"/>
    </source>
</evidence>
<dbReference type="AlphaFoldDB" id="A0AAV5TU39"/>
<accession>A0AAV5TU39</accession>
<evidence type="ECO:0000313" key="1">
    <source>
        <dbReference type="EMBL" id="GMS97990.1"/>
    </source>
</evidence>
<reference evidence="1" key="1">
    <citation type="submission" date="2023-10" db="EMBL/GenBank/DDBJ databases">
        <title>Genome assembly of Pristionchus species.</title>
        <authorList>
            <person name="Yoshida K."/>
            <person name="Sommer R.J."/>
        </authorList>
    </citation>
    <scope>NUCLEOTIDE SEQUENCE</scope>
    <source>
        <strain evidence="1">RS0144</strain>
    </source>
</reference>
<organism evidence="1 2">
    <name type="scientific">Pristionchus entomophagus</name>
    <dbReference type="NCBI Taxonomy" id="358040"/>
    <lineage>
        <taxon>Eukaryota</taxon>
        <taxon>Metazoa</taxon>
        <taxon>Ecdysozoa</taxon>
        <taxon>Nematoda</taxon>
        <taxon>Chromadorea</taxon>
        <taxon>Rhabditida</taxon>
        <taxon>Rhabditina</taxon>
        <taxon>Diplogasteromorpha</taxon>
        <taxon>Diplogasteroidea</taxon>
        <taxon>Neodiplogasteridae</taxon>
        <taxon>Pristionchus</taxon>
    </lineage>
</organism>
<name>A0AAV5TU39_9BILA</name>